<feature type="region of interest" description="Disordered" evidence="1">
    <location>
        <begin position="24"/>
        <end position="62"/>
    </location>
</feature>
<evidence type="ECO:0000256" key="1">
    <source>
        <dbReference type="SAM" id="MobiDB-lite"/>
    </source>
</evidence>
<proteinExistence type="predicted"/>
<sequence length="142" mass="15970">MSMTAIANVEEKFEQLRVSGQDQVNKKSSYRIGPTAEGSVARRHRLTRAGRPGGRETNARPRRAQLHGGIKLCKEMDSWHSDITVKLVSTYKKKKIYGRGSNHHGVGPPMRKRRTRAAKGLPARVGESRFQIVRTKLRIILG</sequence>
<evidence type="ECO:0000313" key="2">
    <source>
        <dbReference type="EMBL" id="KAG2288682.1"/>
    </source>
</evidence>
<reference evidence="2 3" key="1">
    <citation type="submission" date="2020-02" db="EMBL/GenBank/DDBJ databases">
        <authorList>
            <person name="Ma Q."/>
            <person name="Huang Y."/>
            <person name="Song X."/>
            <person name="Pei D."/>
        </authorList>
    </citation>
    <scope>NUCLEOTIDE SEQUENCE [LARGE SCALE GENOMIC DNA]</scope>
    <source>
        <strain evidence="2">Sxm20200214</strain>
        <tissue evidence="2">Leaf</tissue>
    </source>
</reference>
<gene>
    <name evidence="2" type="ORF">Bca52824_048286</name>
</gene>
<keyword evidence="3" id="KW-1185">Reference proteome</keyword>
<accession>A0A8X7RIN9</accession>
<name>A0A8X7RIN9_BRACI</name>
<comment type="caution">
    <text evidence="2">The sequence shown here is derived from an EMBL/GenBank/DDBJ whole genome shotgun (WGS) entry which is preliminary data.</text>
</comment>
<dbReference type="Proteomes" id="UP000886595">
    <property type="component" value="Unassembled WGS sequence"/>
</dbReference>
<dbReference type="EMBL" id="JAAMPC010000010">
    <property type="protein sequence ID" value="KAG2288682.1"/>
    <property type="molecule type" value="Genomic_DNA"/>
</dbReference>
<protein>
    <submittedName>
        <fullName evidence="2">Uncharacterized protein</fullName>
    </submittedName>
</protein>
<dbReference type="AlphaFoldDB" id="A0A8X7RIN9"/>
<organism evidence="2 3">
    <name type="scientific">Brassica carinata</name>
    <name type="common">Ethiopian mustard</name>
    <name type="synonym">Abyssinian cabbage</name>
    <dbReference type="NCBI Taxonomy" id="52824"/>
    <lineage>
        <taxon>Eukaryota</taxon>
        <taxon>Viridiplantae</taxon>
        <taxon>Streptophyta</taxon>
        <taxon>Embryophyta</taxon>
        <taxon>Tracheophyta</taxon>
        <taxon>Spermatophyta</taxon>
        <taxon>Magnoliopsida</taxon>
        <taxon>eudicotyledons</taxon>
        <taxon>Gunneridae</taxon>
        <taxon>Pentapetalae</taxon>
        <taxon>rosids</taxon>
        <taxon>malvids</taxon>
        <taxon>Brassicales</taxon>
        <taxon>Brassicaceae</taxon>
        <taxon>Brassiceae</taxon>
        <taxon>Brassica</taxon>
    </lineage>
</organism>
<evidence type="ECO:0000313" key="3">
    <source>
        <dbReference type="Proteomes" id="UP000886595"/>
    </source>
</evidence>